<name>A0A3N1CR03_9ACTN</name>
<keyword evidence="4" id="KW-1185">Reference proteome</keyword>
<evidence type="ECO:0000259" key="2">
    <source>
        <dbReference type="Pfam" id="PF04149"/>
    </source>
</evidence>
<dbReference type="RefSeq" id="WP_123663131.1">
    <property type="nucleotide sequence ID" value="NZ_RJKE01000001.1"/>
</dbReference>
<dbReference type="InterPro" id="IPR007278">
    <property type="entry name" value="DUF397"/>
</dbReference>
<dbReference type="EMBL" id="RJKE01000001">
    <property type="protein sequence ID" value="ROO83742.1"/>
    <property type="molecule type" value="Genomic_DNA"/>
</dbReference>
<dbReference type="Pfam" id="PF04149">
    <property type="entry name" value="DUF397"/>
    <property type="match status" value="1"/>
</dbReference>
<reference evidence="3 4" key="1">
    <citation type="submission" date="2018-11" db="EMBL/GenBank/DDBJ databases">
        <title>Sequencing the genomes of 1000 actinobacteria strains.</title>
        <authorList>
            <person name="Klenk H.-P."/>
        </authorList>
    </citation>
    <scope>NUCLEOTIDE SEQUENCE [LARGE SCALE GENOMIC DNA]</scope>
    <source>
        <strain evidence="3 4">DSM 44254</strain>
    </source>
</reference>
<dbReference type="Proteomes" id="UP000272400">
    <property type="component" value="Unassembled WGS sequence"/>
</dbReference>
<comment type="caution">
    <text evidence="3">The sequence shown here is derived from an EMBL/GenBank/DDBJ whole genome shotgun (WGS) entry which is preliminary data.</text>
</comment>
<dbReference type="AlphaFoldDB" id="A0A3N1CR03"/>
<sequence length="62" mass="6767">MPEQPRITPWRKSSHSDENGSCVEVSESDAVAVRDSKNPGLGALELSRRAWRAFAGGVKERG</sequence>
<feature type="domain" description="DUF397" evidence="2">
    <location>
        <begin position="9"/>
        <end position="59"/>
    </location>
</feature>
<evidence type="ECO:0000313" key="4">
    <source>
        <dbReference type="Proteomes" id="UP000272400"/>
    </source>
</evidence>
<feature type="region of interest" description="Disordered" evidence="1">
    <location>
        <begin position="1"/>
        <end position="22"/>
    </location>
</feature>
<evidence type="ECO:0000313" key="3">
    <source>
        <dbReference type="EMBL" id="ROO83742.1"/>
    </source>
</evidence>
<proteinExistence type="predicted"/>
<protein>
    <submittedName>
        <fullName evidence="3">Uncharacterized protein DUF397</fullName>
    </submittedName>
</protein>
<organism evidence="3 4">
    <name type="scientific">Actinocorallia herbida</name>
    <dbReference type="NCBI Taxonomy" id="58109"/>
    <lineage>
        <taxon>Bacteria</taxon>
        <taxon>Bacillati</taxon>
        <taxon>Actinomycetota</taxon>
        <taxon>Actinomycetes</taxon>
        <taxon>Streptosporangiales</taxon>
        <taxon>Thermomonosporaceae</taxon>
        <taxon>Actinocorallia</taxon>
    </lineage>
</organism>
<gene>
    <name evidence="3" type="ORF">EDD29_1251</name>
</gene>
<dbReference type="OrthoDB" id="3483392at2"/>
<evidence type="ECO:0000256" key="1">
    <source>
        <dbReference type="SAM" id="MobiDB-lite"/>
    </source>
</evidence>
<accession>A0A3N1CR03</accession>